<name>A0A8J3J592_9ACTN</name>
<dbReference type="PANTHER" id="PTHR33307">
    <property type="entry name" value="ALPHA-RHAMNOSIDASE (EUROFUNG)"/>
    <property type="match status" value="1"/>
</dbReference>
<dbReference type="InterPro" id="IPR035396">
    <property type="entry name" value="Bac_rhamnosid6H"/>
</dbReference>
<evidence type="ECO:0000259" key="7">
    <source>
        <dbReference type="Pfam" id="PF17390"/>
    </source>
</evidence>
<dbReference type="Gene3D" id="2.60.420.10">
    <property type="entry name" value="Maltose phosphorylase, domain 3"/>
    <property type="match status" value="1"/>
</dbReference>
<dbReference type="Pfam" id="PF17390">
    <property type="entry name" value="Bac_rhamnosid_C"/>
    <property type="match status" value="1"/>
</dbReference>
<dbReference type="InterPro" id="IPR013783">
    <property type="entry name" value="Ig-like_fold"/>
</dbReference>
<dbReference type="Proteomes" id="UP000612808">
    <property type="component" value="Unassembled WGS sequence"/>
</dbReference>
<feature type="domain" description="Alpha-L-rhamnosidase C-terminal" evidence="7">
    <location>
        <begin position="789"/>
        <end position="860"/>
    </location>
</feature>
<dbReference type="Gene3D" id="1.50.10.10">
    <property type="match status" value="1"/>
</dbReference>
<dbReference type="InterPro" id="IPR008902">
    <property type="entry name" value="Rhamnosid_concanavalin"/>
</dbReference>
<feature type="domain" description="Alpha-L-rhamnosidase six-hairpin glycosidase" evidence="6">
    <location>
        <begin position="417"/>
        <end position="787"/>
    </location>
</feature>
<protein>
    <recommendedName>
        <fullName evidence="2">alpha-L-rhamnosidase</fullName>
        <ecNumber evidence="2">3.2.1.40</ecNumber>
    </recommendedName>
</protein>
<dbReference type="Pfam" id="PF25788">
    <property type="entry name" value="Ig_Rha78A_N"/>
    <property type="match status" value="1"/>
</dbReference>
<dbReference type="AlphaFoldDB" id="A0A8J3J592"/>
<gene>
    <name evidence="8" type="ORF">Aru02nite_31010</name>
</gene>
<evidence type="ECO:0000259" key="6">
    <source>
        <dbReference type="Pfam" id="PF17389"/>
    </source>
</evidence>
<evidence type="ECO:0000259" key="5">
    <source>
        <dbReference type="Pfam" id="PF08531"/>
    </source>
</evidence>
<feature type="domain" description="Bacterial alpha-L-rhamnosidase N-terminal" evidence="5">
    <location>
        <begin position="146"/>
        <end position="296"/>
    </location>
</feature>
<dbReference type="SUPFAM" id="SSF48208">
    <property type="entry name" value="Six-hairpin glycosidases"/>
    <property type="match status" value="1"/>
</dbReference>
<reference evidence="8" key="1">
    <citation type="submission" date="2021-01" db="EMBL/GenBank/DDBJ databases">
        <title>Whole genome shotgun sequence of Actinocatenispora rupis NBRC 107355.</title>
        <authorList>
            <person name="Komaki H."/>
            <person name="Tamura T."/>
        </authorList>
    </citation>
    <scope>NUCLEOTIDE SEQUENCE</scope>
    <source>
        <strain evidence="8">NBRC 107355</strain>
    </source>
</reference>
<evidence type="ECO:0000259" key="4">
    <source>
        <dbReference type="Pfam" id="PF05592"/>
    </source>
</evidence>
<sequence>MGERLMRPGAAYVTAPSGLRVEHLDEPLGLTTPAPRLSWQLPPGTRRQLGYRIVAGDWDSGRVTSPQSLLVPYAGPALRSGQRVDWTVRVWTDAGVSGWAPPGWWETGLLDPDAWTARWIGPPDPGPEPHPVWYLAGGCDLAAVPDRARLYVTAYGVYEFFVNGARVGDAELTPGFTSYGTRLQVQTYDVTALLRPGRNRLGAVLSGGWVGWAPLYAGLPLGLLAQLDATGPDGSTTLARTGADWRVATGPVRSAELRQGQVTDLRRDTGPWRAVAVRDVDPVRLSASPAPPVRRVEVLRPVATWRPRPDRQVVDFGQNLNGWVRLADLGPAGTRTTLLHGEALDAAGDVTVDHLWGAAAHERGPFQRDVVVSAGHPGDRYEPRHATHGFRYVRIEGRCAEVAADDVEAVVVHTDLRRTGWFECSDPRLDRLHEAVVWSLRGNVCDVPTDCPTRERAGWTGDWQVILPTAAYLYDVAGFGTKWLRDLAADQRPDGLVRHCAPEFLPLGMHVAANIPPGCAGFADAAVIVPWELYRAYGDRELLAEQWESMTSWVEYAAAVARHRRHPDRAARRPEPAPYEEFLWDTGFHWGEWREPDSPSDPAGERAFVAALATADHGSLATAYLHRSASLLARAAAVLGRDPARYAGLADATRYAWQQEFLRPDGTVTPDRQATYVRALAFGLVPEALRADATRHLVRAVRRAGTHLGTGFLATPYLLPVLADHGALDLAYELLLAETPPSWLAMLDRGATTMWEHWDGVDDHGVAHGSLNHYSKGAVATFLHRYVAGIRPVDGAPAYRRFRVEPCPGGGLTSARGVLDCPYGRIESAWRADGDRFDLAVTVPPGTSCTVRLPDGTAADLAPGRTELGCRLGSPRPVHASRSAS</sequence>
<dbReference type="GO" id="GO:0005975">
    <property type="term" value="P:carbohydrate metabolic process"/>
    <property type="evidence" value="ECO:0007669"/>
    <property type="project" value="InterPro"/>
</dbReference>
<dbReference type="EC" id="3.2.1.40" evidence="2"/>
<evidence type="ECO:0000256" key="3">
    <source>
        <dbReference type="ARBA" id="ARBA00022801"/>
    </source>
</evidence>
<dbReference type="InterPro" id="IPR035398">
    <property type="entry name" value="Bac_rhamnosid_C"/>
</dbReference>
<dbReference type="Pfam" id="PF17389">
    <property type="entry name" value="Bac_rhamnosid6H"/>
    <property type="match status" value="1"/>
</dbReference>
<dbReference type="InterPro" id="IPR012341">
    <property type="entry name" value="6hp_glycosidase-like_sf"/>
</dbReference>
<organism evidence="8 9">
    <name type="scientific">Actinocatenispora rupis</name>
    <dbReference type="NCBI Taxonomy" id="519421"/>
    <lineage>
        <taxon>Bacteria</taxon>
        <taxon>Bacillati</taxon>
        <taxon>Actinomycetota</taxon>
        <taxon>Actinomycetes</taxon>
        <taxon>Micromonosporales</taxon>
        <taxon>Micromonosporaceae</taxon>
        <taxon>Actinocatenispora</taxon>
    </lineage>
</organism>
<evidence type="ECO:0000256" key="2">
    <source>
        <dbReference type="ARBA" id="ARBA00012652"/>
    </source>
</evidence>
<proteinExistence type="predicted"/>
<dbReference type="Gene3D" id="2.60.120.260">
    <property type="entry name" value="Galactose-binding domain-like"/>
    <property type="match status" value="2"/>
</dbReference>
<evidence type="ECO:0000256" key="1">
    <source>
        <dbReference type="ARBA" id="ARBA00001445"/>
    </source>
</evidence>
<comment type="caution">
    <text evidence="8">The sequence shown here is derived from an EMBL/GenBank/DDBJ whole genome shotgun (WGS) entry which is preliminary data.</text>
</comment>
<keyword evidence="3" id="KW-0378">Hydrolase</keyword>
<dbReference type="PIRSF" id="PIRSF010631">
    <property type="entry name" value="A-rhamnsds"/>
    <property type="match status" value="1"/>
</dbReference>
<dbReference type="InterPro" id="IPR016007">
    <property type="entry name" value="Alpha_rhamnosid"/>
</dbReference>
<dbReference type="EMBL" id="BOMB01000017">
    <property type="protein sequence ID" value="GID12212.1"/>
    <property type="molecule type" value="Genomic_DNA"/>
</dbReference>
<keyword evidence="9" id="KW-1185">Reference proteome</keyword>
<dbReference type="GO" id="GO:0030596">
    <property type="term" value="F:alpha-L-rhamnosidase activity"/>
    <property type="evidence" value="ECO:0007669"/>
    <property type="project" value="UniProtKB-EC"/>
</dbReference>
<dbReference type="PANTHER" id="PTHR33307:SF6">
    <property type="entry name" value="ALPHA-RHAMNOSIDASE (EUROFUNG)-RELATED"/>
    <property type="match status" value="1"/>
</dbReference>
<dbReference type="InterPro" id="IPR013737">
    <property type="entry name" value="Bac_rhamnosid_N"/>
</dbReference>
<comment type="catalytic activity">
    <reaction evidence="1">
        <text>Hydrolysis of terminal non-reducing alpha-L-rhamnose residues in alpha-L-rhamnosides.</text>
        <dbReference type="EC" id="3.2.1.40"/>
    </reaction>
</comment>
<evidence type="ECO:0000313" key="9">
    <source>
        <dbReference type="Proteomes" id="UP000612808"/>
    </source>
</evidence>
<dbReference type="InterPro" id="IPR008928">
    <property type="entry name" value="6-hairpin_glycosidase_sf"/>
</dbReference>
<feature type="domain" description="Alpha-L-rhamnosidase concanavalin-like" evidence="4">
    <location>
        <begin position="308"/>
        <end position="413"/>
    </location>
</feature>
<dbReference type="Pfam" id="PF05592">
    <property type="entry name" value="Bac_rhamnosid"/>
    <property type="match status" value="1"/>
</dbReference>
<evidence type="ECO:0000313" key="8">
    <source>
        <dbReference type="EMBL" id="GID12212.1"/>
    </source>
</evidence>
<dbReference type="Pfam" id="PF08531">
    <property type="entry name" value="Bac_rhamnosid_N"/>
    <property type="match status" value="1"/>
</dbReference>
<dbReference type="Gene3D" id="2.60.40.10">
    <property type="entry name" value="Immunoglobulins"/>
    <property type="match status" value="1"/>
</dbReference>
<accession>A0A8J3J592</accession>